<name>A0A2M8C1X6_9BACT</name>
<gene>
    <name evidence="5" type="ORF">CO102_02095</name>
</gene>
<dbReference type="Proteomes" id="UP000228770">
    <property type="component" value="Unassembled WGS sequence"/>
</dbReference>
<accession>A0A2M8C1X6</accession>
<evidence type="ECO:0000259" key="4">
    <source>
        <dbReference type="PROSITE" id="PS50886"/>
    </source>
</evidence>
<dbReference type="CDD" id="cd02796">
    <property type="entry name" value="tRNA_bind_bactPheRS"/>
    <property type="match status" value="1"/>
</dbReference>
<comment type="caution">
    <text evidence="5">The sequence shown here is derived from an EMBL/GenBank/DDBJ whole genome shotgun (WGS) entry which is preliminary data.</text>
</comment>
<dbReference type="InterPro" id="IPR002547">
    <property type="entry name" value="tRNA-bd_dom"/>
</dbReference>
<dbReference type="Gene3D" id="2.40.50.140">
    <property type="entry name" value="Nucleic acid-binding proteins"/>
    <property type="match status" value="1"/>
</dbReference>
<keyword evidence="5" id="KW-0436">Ligase</keyword>
<evidence type="ECO:0000313" key="6">
    <source>
        <dbReference type="Proteomes" id="UP000228770"/>
    </source>
</evidence>
<dbReference type="SUPFAM" id="SSF50249">
    <property type="entry name" value="Nucleic acid-binding proteins"/>
    <property type="match status" value="1"/>
</dbReference>
<keyword evidence="1 3" id="KW-0820">tRNA-binding</keyword>
<dbReference type="Pfam" id="PF01588">
    <property type="entry name" value="tRNA_bind"/>
    <property type="match status" value="1"/>
</dbReference>
<evidence type="ECO:0000256" key="3">
    <source>
        <dbReference type="PROSITE-ProRule" id="PRU00209"/>
    </source>
</evidence>
<feature type="non-terminal residue" evidence="5">
    <location>
        <position position="156"/>
    </location>
</feature>
<dbReference type="AlphaFoldDB" id="A0A2M8C1X6"/>
<feature type="domain" description="TRNA-binding" evidence="4">
    <location>
        <begin position="41"/>
        <end position="156"/>
    </location>
</feature>
<evidence type="ECO:0000313" key="5">
    <source>
        <dbReference type="EMBL" id="PJB50073.1"/>
    </source>
</evidence>
<dbReference type="InterPro" id="IPR012340">
    <property type="entry name" value="NA-bd_OB-fold"/>
</dbReference>
<dbReference type="EMBL" id="PFUA01000050">
    <property type="protein sequence ID" value="PJB50073.1"/>
    <property type="molecule type" value="Genomic_DNA"/>
</dbReference>
<organism evidence="5 6">
    <name type="scientific">Candidatus Brennerbacteria bacterium CG_4_9_14_3_um_filter_43_9</name>
    <dbReference type="NCBI Taxonomy" id="1974522"/>
    <lineage>
        <taxon>Bacteria</taxon>
        <taxon>Candidatus Brenneribacteriota</taxon>
    </lineage>
</organism>
<protein>
    <submittedName>
        <fullName evidence="5">Phenylalanine--tRNA ligase subunit beta</fullName>
    </submittedName>
</protein>
<dbReference type="Gene3D" id="3.30.56.10">
    <property type="match status" value="1"/>
</dbReference>
<reference evidence="6" key="1">
    <citation type="submission" date="2017-09" db="EMBL/GenBank/DDBJ databases">
        <title>Depth-based differentiation of microbial function through sediment-hosted aquifers and enrichment of novel symbionts in the deep terrestrial subsurface.</title>
        <authorList>
            <person name="Probst A.J."/>
            <person name="Ladd B."/>
            <person name="Jarett J.K."/>
            <person name="Geller-Mcgrath D.E."/>
            <person name="Sieber C.M.K."/>
            <person name="Emerson J.B."/>
            <person name="Anantharaman K."/>
            <person name="Thomas B.C."/>
            <person name="Malmstrom R."/>
            <person name="Stieglmeier M."/>
            <person name="Klingl A."/>
            <person name="Woyke T."/>
            <person name="Ryan C.M."/>
            <person name="Banfield J.F."/>
        </authorList>
    </citation>
    <scope>NUCLEOTIDE SEQUENCE [LARGE SCALE GENOMIC DNA]</scope>
</reference>
<sequence length="156" mass="16847">MLISLRVLKKYISLPSRVSAEDIKLKLTTSTVEVEKIETQGKQFEHIVVGRVTRIAKHPNADKLKLVLVSFGPGVEQKEVVCGGTNLHEGMLVAFAQVGAMVRLHGQGDLVKLEKATIRGIESGGMICSAGEIGLADMFSRAEGTCMKPVCEELAE</sequence>
<dbReference type="PROSITE" id="PS50886">
    <property type="entry name" value="TRBD"/>
    <property type="match status" value="1"/>
</dbReference>
<dbReference type="InterPro" id="IPR033714">
    <property type="entry name" value="tRNA_bind_bactPheRS"/>
</dbReference>
<dbReference type="GO" id="GO:0000049">
    <property type="term" value="F:tRNA binding"/>
    <property type="evidence" value="ECO:0007669"/>
    <property type="project" value="UniProtKB-UniRule"/>
</dbReference>
<dbReference type="GO" id="GO:0016874">
    <property type="term" value="F:ligase activity"/>
    <property type="evidence" value="ECO:0007669"/>
    <property type="project" value="UniProtKB-KW"/>
</dbReference>
<evidence type="ECO:0000256" key="2">
    <source>
        <dbReference type="ARBA" id="ARBA00022884"/>
    </source>
</evidence>
<proteinExistence type="predicted"/>
<keyword evidence="2 3" id="KW-0694">RNA-binding</keyword>
<evidence type="ECO:0000256" key="1">
    <source>
        <dbReference type="ARBA" id="ARBA00022555"/>
    </source>
</evidence>